<evidence type="ECO:0000313" key="15">
    <source>
        <dbReference type="Proteomes" id="UP000574528"/>
    </source>
</evidence>
<reference evidence="14 15" key="1">
    <citation type="submission" date="2019-09" db="EMBL/GenBank/DDBJ databases">
        <title>Bird 10,000 Genomes (B10K) Project - Family phase.</title>
        <authorList>
            <person name="Zhang G."/>
        </authorList>
    </citation>
    <scope>NUCLEOTIDE SEQUENCE [LARGE SCALE GENOMIC DNA]</scope>
    <source>
        <strain evidence="14">B10K-DU-001-24</strain>
        <tissue evidence="14">Muscle</tissue>
    </source>
</reference>
<comment type="subcellular location">
    <subcellularLocation>
        <location evidence="1">Cell membrane</location>
        <topology evidence="1">Single-pass type I membrane protein</topology>
    </subcellularLocation>
</comment>
<evidence type="ECO:0000256" key="6">
    <source>
        <dbReference type="ARBA" id="ARBA00023136"/>
    </source>
</evidence>
<evidence type="ECO:0000256" key="11">
    <source>
        <dbReference type="SAM" id="Phobius"/>
    </source>
</evidence>
<organism evidence="14 15">
    <name type="scientific">Psilopogon haemacephalus</name>
    <name type="common">coppersmith barbet</name>
    <dbReference type="NCBI Taxonomy" id="2585815"/>
    <lineage>
        <taxon>Eukaryota</taxon>
        <taxon>Metazoa</taxon>
        <taxon>Chordata</taxon>
        <taxon>Craniata</taxon>
        <taxon>Vertebrata</taxon>
        <taxon>Euteleostomi</taxon>
        <taxon>Archelosauria</taxon>
        <taxon>Archosauria</taxon>
        <taxon>Dinosauria</taxon>
        <taxon>Saurischia</taxon>
        <taxon>Theropoda</taxon>
        <taxon>Coelurosauria</taxon>
        <taxon>Aves</taxon>
        <taxon>Neognathae</taxon>
        <taxon>Neoaves</taxon>
        <taxon>Telluraves</taxon>
        <taxon>Coraciimorphae</taxon>
        <taxon>Piciformes</taxon>
        <taxon>Megalaimidae</taxon>
        <taxon>Psilopogon</taxon>
    </lineage>
</organism>
<dbReference type="GO" id="GO:0005886">
    <property type="term" value="C:plasma membrane"/>
    <property type="evidence" value="ECO:0007669"/>
    <property type="project" value="UniProtKB-SubCell"/>
</dbReference>
<accession>A0A7K9CLX8</accession>
<feature type="chain" id="PRO_5029853036" description="Transmembrane protein 81" evidence="12">
    <location>
        <begin position="25"/>
        <end position="259"/>
    </location>
</feature>
<keyword evidence="8" id="KW-0393">Immunoglobulin domain</keyword>
<feature type="non-terminal residue" evidence="14">
    <location>
        <position position="1"/>
    </location>
</feature>
<comment type="function">
    <text evidence="9">Essential fertilization factor required for male fertility. Part of a conserved trimeric sperm complex with the essential fertilization factors IZUMO1 and SPACA6 which bridges sperm and oocyte membranes during fertilization by binding to IZUMO1R/JUNO on the oocyte.</text>
</comment>
<dbReference type="CDD" id="cd00096">
    <property type="entry name" value="Ig"/>
    <property type="match status" value="1"/>
</dbReference>
<keyword evidence="15" id="KW-1185">Reference proteome</keyword>
<evidence type="ECO:0000256" key="9">
    <source>
        <dbReference type="ARBA" id="ARBA00049937"/>
    </source>
</evidence>
<dbReference type="PANTHER" id="PTHR35670:SF1">
    <property type="entry name" value="TRANSMEMBRANE PROTEIN 81"/>
    <property type="match status" value="1"/>
</dbReference>
<evidence type="ECO:0000256" key="5">
    <source>
        <dbReference type="ARBA" id="ARBA00022989"/>
    </source>
</evidence>
<feature type="transmembrane region" description="Helical" evidence="11">
    <location>
        <begin position="230"/>
        <end position="254"/>
    </location>
</feature>
<evidence type="ECO:0000256" key="10">
    <source>
        <dbReference type="ARBA" id="ARBA00050022"/>
    </source>
</evidence>
<feature type="signal peptide" evidence="12">
    <location>
        <begin position="1"/>
        <end position="24"/>
    </location>
</feature>
<protein>
    <recommendedName>
        <fullName evidence="10">Transmembrane protein 81</fullName>
    </recommendedName>
</protein>
<keyword evidence="5 11" id="KW-1133">Transmembrane helix</keyword>
<evidence type="ECO:0000256" key="3">
    <source>
        <dbReference type="ARBA" id="ARBA00022692"/>
    </source>
</evidence>
<feature type="domain" description="Ig-like" evidence="13">
    <location>
        <begin position="97"/>
        <end position="163"/>
    </location>
</feature>
<dbReference type="InterPro" id="IPR039293">
    <property type="entry name" value="TMEM81"/>
</dbReference>
<evidence type="ECO:0000256" key="2">
    <source>
        <dbReference type="ARBA" id="ARBA00022475"/>
    </source>
</evidence>
<dbReference type="EMBL" id="VWZI01021024">
    <property type="protein sequence ID" value="NXG52325.1"/>
    <property type="molecule type" value="Genomic_DNA"/>
</dbReference>
<keyword evidence="7" id="KW-1015">Disulfide bond</keyword>
<evidence type="ECO:0000256" key="12">
    <source>
        <dbReference type="SAM" id="SignalP"/>
    </source>
</evidence>
<evidence type="ECO:0000256" key="8">
    <source>
        <dbReference type="ARBA" id="ARBA00023319"/>
    </source>
</evidence>
<keyword evidence="2" id="KW-1003">Cell membrane</keyword>
<keyword evidence="6 11" id="KW-0472">Membrane</keyword>
<evidence type="ECO:0000256" key="7">
    <source>
        <dbReference type="ARBA" id="ARBA00023157"/>
    </source>
</evidence>
<keyword evidence="3 11" id="KW-0812">Transmembrane</keyword>
<dbReference type="AlphaFoldDB" id="A0A7K9CLX8"/>
<evidence type="ECO:0000259" key="13">
    <source>
        <dbReference type="PROSITE" id="PS50835"/>
    </source>
</evidence>
<sequence length="259" mass="28524">MKTPRRSHPGGLLLWAFSLPLVLSSLQPVTIPAELRSAMLQIAVNATPCSVTCGLGIRLEQLCEVTGAGERRNCTLQRSTCLASWMCGLLHFTVPAGKPFQLSCLPSDVVAFGTGAYRYRWRFAPGLITTNKLLLKPFRNPDPVLRFATAREADAGTYQCDVQGLKNIQVVKRVYFGVKVIRDELADLDFDKSLTWEQKLVANKQGGTPQNSSQEQVQSQEHPWQGKPLGLYWVGLGSGVIGGVLVSLVAAWLCKKVWR</sequence>
<dbReference type="PROSITE" id="PS50835">
    <property type="entry name" value="IG_LIKE"/>
    <property type="match status" value="1"/>
</dbReference>
<dbReference type="OrthoDB" id="9390762at2759"/>
<dbReference type="SUPFAM" id="SSF48726">
    <property type="entry name" value="Immunoglobulin"/>
    <property type="match status" value="1"/>
</dbReference>
<proteinExistence type="predicted"/>
<gene>
    <name evidence="14" type="primary">Tmem81</name>
    <name evidence="14" type="ORF">PSIHAE_R08645</name>
</gene>
<evidence type="ECO:0000256" key="4">
    <source>
        <dbReference type="ARBA" id="ARBA00022729"/>
    </source>
</evidence>
<evidence type="ECO:0000256" key="1">
    <source>
        <dbReference type="ARBA" id="ARBA00004251"/>
    </source>
</evidence>
<name>A0A7K9CLX8_9PICI</name>
<evidence type="ECO:0000313" key="14">
    <source>
        <dbReference type="EMBL" id="NXG52325.1"/>
    </source>
</evidence>
<keyword evidence="4 12" id="KW-0732">Signal</keyword>
<feature type="non-terminal residue" evidence="14">
    <location>
        <position position="259"/>
    </location>
</feature>
<comment type="caution">
    <text evidence="14">The sequence shown here is derived from an EMBL/GenBank/DDBJ whole genome shotgun (WGS) entry which is preliminary data.</text>
</comment>
<dbReference type="InterPro" id="IPR036179">
    <property type="entry name" value="Ig-like_dom_sf"/>
</dbReference>
<dbReference type="PANTHER" id="PTHR35670">
    <property type="entry name" value="TRANSMEMBRANE PROTEIN 81"/>
    <property type="match status" value="1"/>
</dbReference>
<dbReference type="Proteomes" id="UP000574528">
    <property type="component" value="Unassembled WGS sequence"/>
</dbReference>
<dbReference type="InterPro" id="IPR007110">
    <property type="entry name" value="Ig-like_dom"/>
</dbReference>